<dbReference type="PROSITE" id="PS00122">
    <property type="entry name" value="CARBOXYLESTERASE_B_1"/>
    <property type="match status" value="1"/>
</dbReference>
<name>A0ABW4T502_9ACTN</name>
<evidence type="ECO:0000259" key="4">
    <source>
        <dbReference type="Pfam" id="PF00135"/>
    </source>
</evidence>
<keyword evidence="6" id="KW-1185">Reference proteome</keyword>
<evidence type="ECO:0000256" key="3">
    <source>
        <dbReference type="RuleBase" id="RU361235"/>
    </source>
</evidence>
<dbReference type="EC" id="3.1.1.-" evidence="3"/>
<comment type="similarity">
    <text evidence="1 3">Belongs to the type-B carboxylesterase/lipase family.</text>
</comment>
<feature type="domain" description="Carboxylesterase type B" evidence="4">
    <location>
        <begin position="2"/>
        <end position="433"/>
    </location>
</feature>
<evidence type="ECO:0000256" key="1">
    <source>
        <dbReference type="ARBA" id="ARBA00005964"/>
    </source>
</evidence>
<accession>A0ABW4T502</accession>
<proteinExistence type="inferred from homology"/>
<gene>
    <name evidence="5" type="ORF">ACFSKW_36630</name>
</gene>
<dbReference type="EMBL" id="JBHUFV010000054">
    <property type="protein sequence ID" value="MFD1937010.1"/>
    <property type="molecule type" value="Genomic_DNA"/>
</dbReference>
<dbReference type="InterPro" id="IPR029058">
    <property type="entry name" value="AB_hydrolase_fold"/>
</dbReference>
<dbReference type="InterPro" id="IPR050309">
    <property type="entry name" value="Type-B_Carboxylest/Lipase"/>
</dbReference>
<dbReference type="RefSeq" id="WP_379577807.1">
    <property type="nucleotide sequence ID" value="NZ_JBHUFV010000054.1"/>
</dbReference>
<evidence type="ECO:0000313" key="6">
    <source>
        <dbReference type="Proteomes" id="UP001597368"/>
    </source>
</evidence>
<protein>
    <recommendedName>
        <fullName evidence="3">Carboxylic ester hydrolase</fullName>
        <ecNumber evidence="3">3.1.1.-</ecNumber>
    </recommendedName>
</protein>
<dbReference type="Proteomes" id="UP001597368">
    <property type="component" value="Unassembled WGS sequence"/>
</dbReference>
<evidence type="ECO:0000256" key="2">
    <source>
        <dbReference type="ARBA" id="ARBA00022801"/>
    </source>
</evidence>
<dbReference type="PANTHER" id="PTHR11559">
    <property type="entry name" value="CARBOXYLESTERASE"/>
    <property type="match status" value="1"/>
</dbReference>
<sequence>MIVKTAQGEVRGSVAGGIARFLGVPYAAAPYGDDRFAPPRPHDPWYGVREATRMGPTPPQVPYAGGLENILPSVIIDGEEILNLNIWAPAEGTGHPVMVWLPGGALTRGSNALATYDGHAFARDGVVLVSVNYRLGAEGFSVLDDAPANLGVADQVAALRWVRDNIAAFGGAPDRVTVAGQSAGGGAVASLLAHPSAKELFSQAVIQSGPVGPGPAGRARRITDLMARDLGIPATREAFARVSPEDLLACQTRMVGRSQGFGVVPGDEPVPSDPGAALLTGAGADIPVMMGHTSEEYRLWLAPTGKLEKITWLHLLAARLRFKVPRKEVAALRRARPGAGSGELLGELTTDLLLRRPMRALADARGARTWMYEFAWRSPVHDLGAAHAVELNYVFDTLGTPEAEAICGADRPQELADLMHGAWVRFVREGEPGWPAWDEGRPVMVFDSPGGGVLRPSDSP</sequence>
<keyword evidence="2 3" id="KW-0378">Hydrolase</keyword>
<dbReference type="InterPro" id="IPR002018">
    <property type="entry name" value="CarbesteraseB"/>
</dbReference>
<dbReference type="Gene3D" id="3.40.50.1820">
    <property type="entry name" value="alpha/beta hydrolase"/>
    <property type="match status" value="1"/>
</dbReference>
<evidence type="ECO:0000313" key="5">
    <source>
        <dbReference type="EMBL" id="MFD1937010.1"/>
    </source>
</evidence>
<comment type="caution">
    <text evidence="5">The sequence shown here is derived from an EMBL/GenBank/DDBJ whole genome shotgun (WGS) entry which is preliminary data.</text>
</comment>
<dbReference type="InterPro" id="IPR019826">
    <property type="entry name" value="Carboxylesterase_B_AS"/>
</dbReference>
<organism evidence="5 6">
    <name type="scientific">Nonomuraea mangrovi</name>
    <dbReference type="NCBI Taxonomy" id="2316207"/>
    <lineage>
        <taxon>Bacteria</taxon>
        <taxon>Bacillati</taxon>
        <taxon>Actinomycetota</taxon>
        <taxon>Actinomycetes</taxon>
        <taxon>Streptosporangiales</taxon>
        <taxon>Streptosporangiaceae</taxon>
        <taxon>Nonomuraea</taxon>
    </lineage>
</organism>
<reference evidence="6" key="1">
    <citation type="journal article" date="2019" name="Int. J. Syst. Evol. Microbiol.">
        <title>The Global Catalogue of Microorganisms (GCM) 10K type strain sequencing project: providing services to taxonomists for standard genome sequencing and annotation.</title>
        <authorList>
            <consortium name="The Broad Institute Genomics Platform"/>
            <consortium name="The Broad Institute Genome Sequencing Center for Infectious Disease"/>
            <person name="Wu L."/>
            <person name="Ma J."/>
        </authorList>
    </citation>
    <scope>NUCLEOTIDE SEQUENCE [LARGE SCALE GENOMIC DNA]</scope>
    <source>
        <strain evidence="6">ICMP 6774ER</strain>
    </source>
</reference>
<dbReference type="SUPFAM" id="SSF53474">
    <property type="entry name" value="alpha/beta-Hydrolases"/>
    <property type="match status" value="1"/>
</dbReference>
<dbReference type="Pfam" id="PF00135">
    <property type="entry name" value="COesterase"/>
    <property type="match status" value="1"/>
</dbReference>